<accession>A0A521EB35</accession>
<evidence type="ECO:0000256" key="5">
    <source>
        <dbReference type="ARBA" id="ARBA00023002"/>
    </source>
</evidence>
<name>A0A521EB35_9ACTN</name>
<dbReference type="Pfam" id="PF00107">
    <property type="entry name" value="ADH_zinc_N"/>
    <property type="match status" value="1"/>
</dbReference>
<dbReference type="GO" id="GO:0008270">
    <property type="term" value="F:zinc ion binding"/>
    <property type="evidence" value="ECO:0007669"/>
    <property type="project" value="InterPro"/>
</dbReference>
<evidence type="ECO:0000313" key="9">
    <source>
        <dbReference type="Proteomes" id="UP000317484"/>
    </source>
</evidence>
<evidence type="ECO:0000256" key="3">
    <source>
        <dbReference type="ARBA" id="ARBA00022723"/>
    </source>
</evidence>
<feature type="domain" description="Enoyl reductase (ER)" evidence="7">
    <location>
        <begin position="12"/>
        <end position="342"/>
    </location>
</feature>
<evidence type="ECO:0000256" key="6">
    <source>
        <dbReference type="RuleBase" id="RU361277"/>
    </source>
</evidence>
<dbReference type="SMART" id="SM00829">
    <property type="entry name" value="PKS_ER"/>
    <property type="match status" value="1"/>
</dbReference>
<evidence type="ECO:0000256" key="4">
    <source>
        <dbReference type="ARBA" id="ARBA00022833"/>
    </source>
</evidence>
<evidence type="ECO:0000256" key="1">
    <source>
        <dbReference type="ARBA" id="ARBA00001947"/>
    </source>
</evidence>
<protein>
    <submittedName>
        <fullName evidence="8">Alcohol dehydrogenase</fullName>
    </submittedName>
</protein>
<dbReference type="RefSeq" id="WP_142458972.1">
    <property type="nucleotide sequence ID" value="NZ_FXTJ01000004.1"/>
</dbReference>
<keyword evidence="4 6" id="KW-0862">Zinc</keyword>
<dbReference type="InterPro" id="IPR036291">
    <property type="entry name" value="NAD(P)-bd_dom_sf"/>
</dbReference>
<keyword evidence="9" id="KW-1185">Reference proteome</keyword>
<gene>
    <name evidence="8" type="ORF">SAMN06273567_104399</name>
</gene>
<dbReference type="PANTHER" id="PTHR42813">
    <property type="entry name" value="ZINC-TYPE ALCOHOL DEHYDROGENASE-LIKE"/>
    <property type="match status" value="1"/>
</dbReference>
<evidence type="ECO:0000256" key="2">
    <source>
        <dbReference type="ARBA" id="ARBA00008072"/>
    </source>
</evidence>
<evidence type="ECO:0000259" key="7">
    <source>
        <dbReference type="SMART" id="SM00829"/>
    </source>
</evidence>
<organism evidence="8 9">
    <name type="scientific">Geodermatophilus aquaeductus</name>
    <dbReference type="NCBI Taxonomy" id="1564161"/>
    <lineage>
        <taxon>Bacteria</taxon>
        <taxon>Bacillati</taxon>
        <taxon>Actinomycetota</taxon>
        <taxon>Actinomycetes</taxon>
        <taxon>Geodermatophilales</taxon>
        <taxon>Geodermatophilaceae</taxon>
        <taxon>Geodermatophilus</taxon>
    </lineage>
</organism>
<dbReference type="InterPro" id="IPR013154">
    <property type="entry name" value="ADH-like_N"/>
</dbReference>
<dbReference type="SUPFAM" id="SSF51735">
    <property type="entry name" value="NAD(P)-binding Rossmann-fold domains"/>
    <property type="match status" value="1"/>
</dbReference>
<dbReference type="Gene3D" id="3.40.50.720">
    <property type="entry name" value="NAD(P)-binding Rossmann-like Domain"/>
    <property type="match status" value="1"/>
</dbReference>
<dbReference type="EMBL" id="FXTJ01000004">
    <property type="protein sequence ID" value="SMO81137.1"/>
    <property type="molecule type" value="Genomic_DNA"/>
</dbReference>
<dbReference type="Gene3D" id="3.90.180.10">
    <property type="entry name" value="Medium-chain alcohol dehydrogenases, catalytic domain"/>
    <property type="match status" value="1"/>
</dbReference>
<comment type="similarity">
    <text evidence="2 6">Belongs to the zinc-containing alcohol dehydrogenase family.</text>
</comment>
<dbReference type="Pfam" id="PF08240">
    <property type="entry name" value="ADH_N"/>
    <property type="match status" value="1"/>
</dbReference>
<dbReference type="PROSITE" id="PS00059">
    <property type="entry name" value="ADH_ZINC"/>
    <property type="match status" value="1"/>
</dbReference>
<dbReference type="InterPro" id="IPR002328">
    <property type="entry name" value="ADH_Zn_CS"/>
</dbReference>
<dbReference type="SUPFAM" id="SSF50129">
    <property type="entry name" value="GroES-like"/>
    <property type="match status" value="1"/>
</dbReference>
<evidence type="ECO:0000313" key="8">
    <source>
        <dbReference type="EMBL" id="SMO81137.1"/>
    </source>
</evidence>
<proteinExistence type="inferred from homology"/>
<reference evidence="8 9" key="1">
    <citation type="submission" date="2017-05" db="EMBL/GenBank/DDBJ databases">
        <authorList>
            <person name="Varghese N."/>
            <person name="Submissions S."/>
        </authorList>
    </citation>
    <scope>NUCLEOTIDE SEQUENCE [LARGE SCALE GENOMIC DNA]</scope>
    <source>
        <strain evidence="8 9">DSM 46834</strain>
    </source>
</reference>
<dbReference type="PANTHER" id="PTHR42813:SF4">
    <property type="entry name" value="NADP-DEPENDENT ISOPROPANOL DEHYDROGENASE"/>
    <property type="match status" value="1"/>
</dbReference>
<sequence length="344" mass="36093">MEALVYHGPGKRSWEVVPDPRIEDPEDAVVRVDGFTICGTDLHILKGDVPEVSPGTVLGHEAVGTVTEVGPGVRTVRPGDRVLISCITACGRCRYCREARYGQCQAAGWILGHTTHGVQAEAVRVPFADGSVHRLPEGVSDEAALMLADILPTSYEVGALNGGVRPGDTVVIVGAGPIGLAAVMTAGLYTPERIVVVDPVEARRAAATALGADLVLSSDDDVVGTVRQLTDGLGADVGIEAVGIPATFDLAVDVVRPGGRVANIGVHGKPTTLHLEDLWIRDLTITTGLVDTWTTPMLLRMLQAGKLDAGRIVTHRFGFDEVPAAYDLFADPVASGALKVAVLR</sequence>
<dbReference type="InterPro" id="IPR011032">
    <property type="entry name" value="GroES-like_sf"/>
</dbReference>
<dbReference type="AlphaFoldDB" id="A0A521EB35"/>
<keyword evidence="5" id="KW-0560">Oxidoreductase</keyword>
<dbReference type="InterPro" id="IPR020843">
    <property type="entry name" value="ER"/>
</dbReference>
<dbReference type="Proteomes" id="UP000317484">
    <property type="component" value="Unassembled WGS sequence"/>
</dbReference>
<dbReference type="GO" id="GO:0016491">
    <property type="term" value="F:oxidoreductase activity"/>
    <property type="evidence" value="ECO:0007669"/>
    <property type="project" value="UniProtKB-KW"/>
</dbReference>
<comment type="cofactor">
    <cofactor evidence="1 6">
        <name>Zn(2+)</name>
        <dbReference type="ChEBI" id="CHEBI:29105"/>
    </cofactor>
</comment>
<keyword evidence="3 6" id="KW-0479">Metal-binding</keyword>
<dbReference type="InterPro" id="IPR013149">
    <property type="entry name" value="ADH-like_C"/>
</dbReference>